<protein>
    <submittedName>
        <fullName evidence="1">Uncharacterized protein</fullName>
    </submittedName>
</protein>
<dbReference type="KEGG" id="ang:An18g03390"/>
<name>A0AAJ8E3U1_ASPNG</name>
<gene>
    <name evidence="1" type="ORF">An18g03390</name>
</gene>
<dbReference type="VEuPathDB" id="FungiDB:An18g03390"/>
<dbReference type="RefSeq" id="XP_059605661.1">
    <property type="nucleotide sequence ID" value="XM_059745714.1"/>
</dbReference>
<dbReference type="GeneID" id="84593692"/>
<evidence type="ECO:0000313" key="1">
    <source>
        <dbReference type="RefSeq" id="XP_059605661.1"/>
    </source>
</evidence>
<reference evidence="1" key="1">
    <citation type="submission" date="2025-02" db="EMBL/GenBank/DDBJ databases">
        <authorList>
            <consortium name="NCBI Genome Project"/>
        </authorList>
    </citation>
    <scope>NUCLEOTIDE SEQUENCE</scope>
</reference>
<proteinExistence type="predicted"/>
<organism evidence="1">
    <name type="scientific">Aspergillus niger</name>
    <dbReference type="NCBI Taxonomy" id="5061"/>
    <lineage>
        <taxon>Eukaryota</taxon>
        <taxon>Fungi</taxon>
        <taxon>Dikarya</taxon>
        <taxon>Ascomycota</taxon>
        <taxon>Pezizomycotina</taxon>
        <taxon>Eurotiomycetes</taxon>
        <taxon>Eurotiomycetidae</taxon>
        <taxon>Eurotiales</taxon>
        <taxon>Aspergillaceae</taxon>
        <taxon>Aspergillus</taxon>
        <taxon>Aspergillus subgen. Circumdati</taxon>
    </lineage>
</organism>
<sequence>MTGRASEHGAEGLQHIINLHKQNDTEKLHSHTGFTCYNHFYTDGVSLLILNKVFYSRPPSIRIELNQFMNLWYSPKAEEAAETKYCFASCRLTCRTQFSQNSRLGSREVLRIQNLYSEDILARDMKKNNNNQL</sequence>
<reference evidence="1" key="2">
    <citation type="submission" date="2025-08" db="UniProtKB">
        <authorList>
            <consortium name="RefSeq"/>
        </authorList>
    </citation>
    <scope>IDENTIFICATION</scope>
</reference>
<dbReference type="AlphaFoldDB" id="A0AAJ8E3U1"/>
<accession>A0AAJ8E3U1</accession>